<keyword evidence="7" id="KW-1185">Reference proteome</keyword>
<dbReference type="PIRSF" id="PIRSF036625">
    <property type="entry name" value="GAF_ANTAR"/>
    <property type="match status" value="1"/>
</dbReference>
<keyword evidence="1" id="KW-0808">Transferase</keyword>
<dbReference type="SMART" id="SM00065">
    <property type="entry name" value="GAF"/>
    <property type="match status" value="1"/>
</dbReference>
<dbReference type="InterPro" id="IPR003018">
    <property type="entry name" value="GAF"/>
</dbReference>
<reference evidence="6" key="1">
    <citation type="submission" date="2021-01" db="EMBL/GenBank/DDBJ databases">
        <title>Whole genome shotgun sequence of Actinoplanes tereljensis NBRC 105297.</title>
        <authorList>
            <person name="Komaki H."/>
            <person name="Tamura T."/>
        </authorList>
    </citation>
    <scope>NUCLEOTIDE SEQUENCE</scope>
    <source>
        <strain evidence="6">NBRC 105297</strain>
    </source>
</reference>
<dbReference type="AlphaFoldDB" id="A0A919NST1"/>
<dbReference type="SMART" id="SM01012">
    <property type="entry name" value="ANTAR"/>
    <property type="match status" value="1"/>
</dbReference>
<feature type="domain" description="ANTAR" evidence="5">
    <location>
        <begin position="161"/>
        <end position="222"/>
    </location>
</feature>
<dbReference type="InterPro" id="IPR036388">
    <property type="entry name" value="WH-like_DNA-bd_sf"/>
</dbReference>
<keyword evidence="2" id="KW-0418">Kinase</keyword>
<organism evidence="6 7">
    <name type="scientific">Paractinoplanes tereljensis</name>
    <dbReference type="NCBI Taxonomy" id="571912"/>
    <lineage>
        <taxon>Bacteria</taxon>
        <taxon>Bacillati</taxon>
        <taxon>Actinomycetota</taxon>
        <taxon>Actinomycetes</taxon>
        <taxon>Micromonosporales</taxon>
        <taxon>Micromonosporaceae</taxon>
        <taxon>Paractinoplanes</taxon>
    </lineage>
</organism>
<protein>
    <recommendedName>
        <fullName evidence="5">ANTAR domain-containing protein</fullName>
    </recommendedName>
</protein>
<evidence type="ECO:0000259" key="5">
    <source>
        <dbReference type="PROSITE" id="PS50921"/>
    </source>
</evidence>
<dbReference type="Pfam" id="PF13185">
    <property type="entry name" value="GAF_2"/>
    <property type="match status" value="1"/>
</dbReference>
<dbReference type="EMBL" id="BOMY01000039">
    <property type="protein sequence ID" value="GIF23309.1"/>
    <property type="molecule type" value="Genomic_DNA"/>
</dbReference>
<dbReference type="Proteomes" id="UP000623608">
    <property type="component" value="Unassembled WGS sequence"/>
</dbReference>
<dbReference type="Gene3D" id="3.30.450.40">
    <property type="match status" value="1"/>
</dbReference>
<dbReference type="SUPFAM" id="SSF52172">
    <property type="entry name" value="CheY-like"/>
    <property type="match status" value="1"/>
</dbReference>
<proteinExistence type="predicted"/>
<gene>
    <name evidence="6" type="ORF">Ate02nite_60390</name>
</gene>
<dbReference type="InterPro" id="IPR029016">
    <property type="entry name" value="GAF-like_dom_sf"/>
</dbReference>
<evidence type="ECO:0000256" key="3">
    <source>
        <dbReference type="ARBA" id="ARBA00023015"/>
    </source>
</evidence>
<dbReference type="GO" id="GO:0003723">
    <property type="term" value="F:RNA binding"/>
    <property type="evidence" value="ECO:0007669"/>
    <property type="project" value="InterPro"/>
</dbReference>
<evidence type="ECO:0000313" key="6">
    <source>
        <dbReference type="EMBL" id="GIF23309.1"/>
    </source>
</evidence>
<dbReference type="RefSeq" id="WP_203811211.1">
    <property type="nucleotide sequence ID" value="NZ_BOMY01000039.1"/>
</dbReference>
<dbReference type="PROSITE" id="PS50921">
    <property type="entry name" value="ANTAR"/>
    <property type="match status" value="1"/>
</dbReference>
<evidence type="ECO:0000313" key="7">
    <source>
        <dbReference type="Proteomes" id="UP000623608"/>
    </source>
</evidence>
<dbReference type="InterPro" id="IPR012074">
    <property type="entry name" value="GAF_ANTAR"/>
</dbReference>
<dbReference type="InterPro" id="IPR005561">
    <property type="entry name" value="ANTAR"/>
</dbReference>
<dbReference type="SUPFAM" id="SSF55781">
    <property type="entry name" value="GAF domain-like"/>
    <property type="match status" value="1"/>
</dbReference>
<evidence type="ECO:0000256" key="2">
    <source>
        <dbReference type="ARBA" id="ARBA00022777"/>
    </source>
</evidence>
<name>A0A919NST1_9ACTN</name>
<evidence type="ECO:0000256" key="1">
    <source>
        <dbReference type="ARBA" id="ARBA00022679"/>
    </source>
</evidence>
<dbReference type="Pfam" id="PF03861">
    <property type="entry name" value="ANTAR"/>
    <property type="match status" value="1"/>
</dbReference>
<evidence type="ECO:0000256" key="4">
    <source>
        <dbReference type="ARBA" id="ARBA00023163"/>
    </source>
</evidence>
<dbReference type="Gene3D" id="1.10.10.10">
    <property type="entry name" value="Winged helix-like DNA-binding domain superfamily/Winged helix DNA-binding domain"/>
    <property type="match status" value="1"/>
</dbReference>
<sequence length="228" mass="24202">MTGSDEDALEQLGRAARALRVDGSFPSDGLDTIVTQAVETVPAAAWAGLIELENGRLEPRATYGQPPHVLDQLQQKLGAGPCIEAAREQDVVVIDDTGTDARWPEFASVAGQEGVGSMLCAPLWVDRRRLGTLSLYGDTTHAFGDAERRLATLYATLAALALADGQRVANLTLALDSRDLIGQAKGILVERLKITPDAAFAMLSQASQNTNRKLVAVAEHLVSTGSLD</sequence>
<dbReference type="InterPro" id="IPR011006">
    <property type="entry name" value="CheY-like_superfamily"/>
</dbReference>
<comment type="caution">
    <text evidence="6">The sequence shown here is derived from an EMBL/GenBank/DDBJ whole genome shotgun (WGS) entry which is preliminary data.</text>
</comment>
<keyword evidence="3" id="KW-0805">Transcription regulation</keyword>
<accession>A0A919NST1</accession>
<keyword evidence="4" id="KW-0804">Transcription</keyword>
<dbReference type="GO" id="GO:0016301">
    <property type="term" value="F:kinase activity"/>
    <property type="evidence" value="ECO:0007669"/>
    <property type="project" value="UniProtKB-KW"/>
</dbReference>